<dbReference type="Proteomes" id="UP000694843">
    <property type="component" value="Unplaced"/>
</dbReference>
<evidence type="ECO:0000256" key="2">
    <source>
        <dbReference type="ARBA" id="ARBA00022737"/>
    </source>
</evidence>
<evidence type="ECO:0000256" key="3">
    <source>
        <dbReference type="PROSITE-ProRule" id="PRU00221"/>
    </source>
</evidence>
<dbReference type="GO" id="GO:0016593">
    <property type="term" value="C:Cdc73/Paf1 complex"/>
    <property type="evidence" value="ECO:0007669"/>
    <property type="project" value="TreeGrafter"/>
</dbReference>
<dbReference type="Gene3D" id="2.130.10.10">
    <property type="entry name" value="YVTN repeat-like/Quinoprotein amine dehydrogenase"/>
    <property type="match status" value="1"/>
</dbReference>
<dbReference type="SMART" id="SM00320">
    <property type="entry name" value="WD40"/>
    <property type="match status" value="6"/>
</dbReference>
<evidence type="ECO:0000256" key="4">
    <source>
        <dbReference type="SAM" id="MobiDB-lite"/>
    </source>
</evidence>
<evidence type="ECO:0000313" key="5">
    <source>
        <dbReference type="Proteomes" id="UP000694843"/>
    </source>
</evidence>
<feature type="repeat" description="WD" evidence="3">
    <location>
        <begin position="259"/>
        <end position="300"/>
    </location>
</feature>
<keyword evidence="1 3" id="KW-0853">WD repeat</keyword>
<dbReference type="PROSITE" id="PS50294">
    <property type="entry name" value="WD_REPEATS_REGION"/>
    <property type="match status" value="3"/>
</dbReference>
<dbReference type="AlphaFoldDB" id="A0A979FQ93"/>
<dbReference type="InterPro" id="IPR051510">
    <property type="entry name" value="SKI8"/>
</dbReference>
<keyword evidence="5" id="KW-1185">Reference proteome</keyword>
<dbReference type="OMA" id="DVPHAKF"/>
<dbReference type="InterPro" id="IPR036322">
    <property type="entry name" value="WD40_repeat_dom_sf"/>
</dbReference>
<feature type="repeat" description="WD" evidence="3">
    <location>
        <begin position="217"/>
        <end position="258"/>
    </location>
</feature>
<dbReference type="CDD" id="cd00200">
    <property type="entry name" value="WD40"/>
    <property type="match status" value="1"/>
</dbReference>
<dbReference type="SUPFAM" id="SSF50978">
    <property type="entry name" value="WD40 repeat-like"/>
    <property type="match status" value="1"/>
</dbReference>
<gene>
    <name evidence="6" type="primary">LOC108682797</name>
</gene>
<accession>A0A979FQ93</accession>
<evidence type="ECO:0000256" key="1">
    <source>
        <dbReference type="ARBA" id="ARBA00022574"/>
    </source>
</evidence>
<dbReference type="OrthoDB" id="17410at2759"/>
<feature type="repeat" description="WD" evidence="3">
    <location>
        <begin position="91"/>
        <end position="132"/>
    </location>
</feature>
<dbReference type="PROSITE" id="PS00678">
    <property type="entry name" value="WD_REPEATS_1"/>
    <property type="match status" value="1"/>
</dbReference>
<proteinExistence type="predicted"/>
<organism evidence="5 6">
    <name type="scientific">Hyalella azteca</name>
    <name type="common">Amphipod</name>
    <dbReference type="NCBI Taxonomy" id="294128"/>
    <lineage>
        <taxon>Eukaryota</taxon>
        <taxon>Metazoa</taxon>
        <taxon>Ecdysozoa</taxon>
        <taxon>Arthropoda</taxon>
        <taxon>Crustacea</taxon>
        <taxon>Multicrustacea</taxon>
        <taxon>Malacostraca</taxon>
        <taxon>Eumalacostraca</taxon>
        <taxon>Peracarida</taxon>
        <taxon>Amphipoda</taxon>
        <taxon>Senticaudata</taxon>
        <taxon>Talitrida</taxon>
        <taxon>Talitroidea</taxon>
        <taxon>Hyalellidae</taxon>
        <taxon>Hyalella</taxon>
    </lineage>
</organism>
<feature type="region of interest" description="Disordered" evidence="4">
    <location>
        <begin position="28"/>
        <end position="53"/>
    </location>
</feature>
<dbReference type="PANTHER" id="PTHR44090:SF1">
    <property type="entry name" value="SUPERKILLER COMPLEX PROTEIN 8"/>
    <property type="match status" value="1"/>
</dbReference>
<dbReference type="GeneID" id="108682797"/>
<reference evidence="6" key="1">
    <citation type="submission" date="2025-08" db="UniProtKB">
        <authorList>
            <consortium name="RefSeq"/>
        </authorList>
    </citation>
    <scope>IDENTIFICATION</scope>
    <source>
        <tissue evidence="6">Whole organism</tissue>
    </source>
</reference>
<dbReference type="InterPro" id="IPR001680">
    <property type="entry name" value="WD40_rpt"/>
</dbReference>
<dbReference type="InterPro" id="IPR019775">
    <property type="entry name" value="WD40_repeat_CS"/>
</dbReference>
<sequence>MFSLVHKQENAHTEGIWACAWGKFIPGAHNNPPSETNGTEDPEPTPPTENLPDSEVQYLVTGGLDDTVRVWKWVDSDDGSGGGQLSKLHTLEGHSLGVISTAVNPAGTIAASSSLDSTIKLWNLHTGEQMESLDCSPVESWSVVFSPCGQHVATGNHAGKINIYQAKGGEHVSTLDTRGRFTYTIAYSQDGKYIASGAIDGFINVFEVESGKLLHTIEGHAMTIRSITFSPDSQLLLTAADDGHMKLYDFASGKLAKTLSHHASWVLSVDFSPDQMRFVSSSSDSSVKVWDARQRELLHTFTSHTDQVSGSYCTPSPPTQTRFGARATIKTAARSPASVMIRTSSSTTPPSDVPLFPAIELFNTTLTSTFRLFYPSFTLDIFTKL</sequence>
<feature type="repeat" description="WD" evidence="3">
    <location>
        <begin position="175"/>
        <end position="216"/>
    </location>
</feature>
<dbReference type="PANTHER" id="PTHR44090">
    <property type="entry name" value="WD REPEAT-CONTAINING PROTEIN 61"/>
    <property type="match status" value="1"/>
</dbReference>
<keyword evidence="2" id="KW-0677">Repeat</keyword>
<dbReference type="Pfam" id="PF00400">
    <property type="entry name" value="WD40"/>
    <property type="match status" value="5"/>
</dbReference>
<dbReference type="RefSeq" id="XP_047739280.1">
    <property type="nucleotide sequence ID" value="XM_047883324.1"/>
</dbReference>
<dbReference type="PROSITE" id="PS50082">
    <property type="entry name" value="WD_REPEATS_2"/>
    <property type="match status" value="4"/>
</dbReference>
<dbReference type="PRINTS" id="PR00320">
    <property type="entry name" value="GPROTEINBRPT"/>
</dbReference>
<name>A0A979FQ93_HYAAZ</name>
<dbReference type="InterPro" id="IPR020472">
    <property type="entry name" value="WD40_PAC1"/>
</dbReference>
<evidence type="ECO:0000313" key="6">
    <source>
        <dbReference type="RefSeq" id="XP_047739280.1"/>
    </source>
</evidence>
<dbReference type="InterPro" id="IPR015943">
    <property type="entry name" value="WD40/YVTN_repeat-like_dom_sf"/>
</dbReference>
<protein>
    <submittedName>
        <fullName evidence="6">WD repeat-containing protein 61 isoform X1</fullName>
    </submittedName>
</protein>